<evidence type="ECO:0000313" key="6">
    <source>
        <dbReference type="EMBL" id="RDI43601.1"/>
    </source>
</evidence>
<name>A0A370GIW0_9NOCA</name>
<dbReference type="Proteomes" id="UP000255355">
    <property type="component" value="Unassembled WGS sequence"/>
</dbReference>
<dbReference type="GO" id="GO:0003677">
    <property type="term" value="F:DNA binding"/>
    <property type="evidence" value="ECO:0007669"/>
    <property type="project" value="UniProtKB-KW"/>
</dbReference>
<dbReference type="RefSeq" id="WP_246011710.1">
    <property type="nucleotide sequence ID" value="NZ_QQAZ01000020.1"/>
</dbReference>
<dbReference type="InterPro" id="IPR050090">
    <property type="entry name" value="Tyrosine_recombinase_XerCD"/>
</dbReference>
<sequence length="348" mass="38779">MTSSEIEAAHLLLTRLGIRPEDLLAHTPRSGPTPTFGEYVPRVEAATQAGTARTYRPYWRRLETQWRNRKLDEPTALELKQMVEQAREQAVPRRNSRSGRSAAEHMTGAIRCVYRHARADGYLSAAGTPADHLDQPRRPASSRTALSDHQLAQINHVVSTTGNDPNLDTLIVRLHIETACRSGGALALRPEDLEPEYCQIWLREKDQADRWQPVSPTLMRALVAHCSRGVDPSGQLLRYRNGRPITRRRYNHLWERVGRHLPWAATLGISAHWLRHTTLTWVERNFGYAVARAFAGHREPTGHDGPTLTYVRASLPEVAAALSALVGEPHPLADPVEGPAATPPAKGV</sequence>
<dbReference type="STRING" id="1210089.GCA_001613165_06093"/>
<evidence type="ECO:0000256" key="2">
    <source>
        <dbReference type="ARBA" id="ARBA00023125"/>
    </source>
</evidence>
<organism evidence="6 7">
    <name type="scientific">Nocardia mexicana</name>
    <dbReference type="NCBI Taxonomy" id="279262"/>
    <lineage>
        <taxon>Bacteria</taxon>
        <taxon>Bacillati</taxon>
        <taxon>Actinomycetota</taxon>
        <taxon>Actinomycetes</taxon>
        <taxon>Mycobacteriales</taxon>
        <taxon>Nocardiaceae</taxon>
        <taxon>Nocardia</taxon>
    </lineage>
</organism>
<dbReference type="EMBL" id="QQAZ01000020">
    <property type="protein sequence ID" value="RDI43601.1"/>
    <property type="molecule type" value="Genomic_DNA"/>
</dbReference>
<dbReference type="SUPFAM" id="SSF56349">
    <property type="entry name" value="DNA breaking-rejoining enzymes"/>
    <property type="match status" value="1"/>
</dbReference>
<dbReference type="PANTHER" id="PTHR30349:SF41">
    <property type="entry name" value="INTEGRASE_RECOMBINASE PROTEIN MJ0367-RELATED"/>
    <property type="match status" value="1"/>
</dbReference>
<keyword evidence="2" id="KW-0238">DNA-binding</keyword>
<dbReference type="GO" id="GO:0015074">
    <property type="term" value="P:DNA integration"/>
    <property type="evidence" value="ECO:0007669"/>
    <property type="project" value="InterPro"/>
</dbReference>
<keyword evidence="3" id="KW-0233">DNA recombination</keyword>
<keyword evidence="7" id="KW-1185">Reference proteome</keyword>
<gene>
    <name evidence="6" type="ORF">DFR68_12068</name>
</gene>
<dbReference type="GO" id="GO:0006310">
    <property type="term" value="P:DNA recombination"/>
    <property type="evidence" value="ECO:0007669"/>
    <property type="project" value="UniProtKB-KW"/>
</dbReference>
<evidence type="ECO:0000256" key="3">
    <source>
        <dbReference type="ARBA" id="ARBA00023172"/>
    </source>
</evidence>
<evidence type="ECO:0000259" key="5">
    <source>
        <dbReference type="Pfam" id="PF00589"/>
    </source>
</evidence>
<dbReference type="InterPro" id="IPR013762">
    <property type="entry name" value="Integrase-like_cat_sf"/>
</dbReference>
<accession>A0A370GIW0</accession>
<evidence type="ECO:0000256" key="1">
    <source>
        <dbReference type="ARBA" id="ARBA00008857"/>
    </source>
</evidence>
<comment type="similarity">
    <text evidence="1">Belongs to the 'phage' integrase family.</text>
</comment>
<comment type="caution">
    <text evidence="6">The sequence shown here is derived from an EMBL/GenBank/DDBJ whole genome shotgun (WGS) entry which is preliminary data.</text>
</comment>
<dbReference type="Pfam" id="PF00589">
    <property type="entry name" value="Phage_integrase"/>
    <property type="match status" value="1"/>
</dbReference>
<dbReference type="PANTHER" id="PTHR30349">
    <property type="entry name" value="PHAGE INTEGRASE-RELATED"/>
    <property type="match status" value="1"/>
</dbReference>
<dbReference type="AlphaFoldDB" id="A0A370GIW0"/>
<evidence type="ECO:0000313" key="7">
    <source>
        <dbReference type="Proteomes" id="UP000255355"/>
    </source>
</evidence>
<evidence type="ECO:0000256" key="4">
    <source>
        <dbReference type="SAM" id="MobiDB-lite"/>
    </source>
</evidence>
<feature type="region of interest" description="Disordered" evidence="4">
    <location>
        <begin position="126"/>
        <end position="146"/>
    </location>
</feature>
<dbReference type="InterPro" id="IPR002104">
    <property type="entry name" value="Integrase_catalytic"/>
</dbReference>
<dbReference type="Gene3D" id="1.10.443.10">
    <property type="entry name" value="Intergrase catalytic core"/>
    <property type="match status" value="1"/>
</dbReference>
<protein>
    <submittedName>
        <fullName evidence="6">Integrase</fullName>
    </submittedName>
</protein>
<dbReference type="CDD" id="cd00397">
    <property type="entry name" value="DNA_BRE_C"/>
    <property type="match status" value="1"/>
</dbReference>
<reference evidence="6 7" key="1">
    <citation type="submission" date="2018-07" db="EMBL/GenBank/DDBJ databases">
        <title>Genomic Encyclopedia of Type Strains, Phase IV (KMG-IV): sequencing the most valuable type-strain genomes for metagenomic binning, comparative biology and taxonomic classification.</title>
        <authorList>
            <person name="Goeker M."/>
        </authorList>
    </citation>
    <scope>NUCLEOTIDE SEQUENCE [LARGE SCALE GENOMIC DNA]</scope>
    <source>
        <strain evidence="6 7">DSM 44952</strain>
    </source>
</reference>
<proteinExistence type="inferred from homology"/>
<dbReference type="InterPro" id="IPR011010">
    <property type="entry name" value="DNA_brk_join_enz"/>
</dbReference>
<feature type="domain" description="Tyr recombinase" evidence="5">
    <location>
        <begin position="146"/>
        <end position="298"/>
    </location>
</feature>